<sequence length="212" mass="25177">MSILFMDIETIPGGERTKEYLKKQIPPPKGALKLEDVKKWEEEKNKKLNEAFEHTSLSGDFGQILCIACIKEKSDGIEKIIFKGDEKRLLKEFWEFCRDVTLFVGHNILDFDLKFIMKRGIIHGVKPSVPINFARYRHNVVYDTMWEWERWSKRISLDKLAYILSLPTSKTTMDGSQVYEYYKRGKIDEICEYCMRDTELVRKIYRKINFLE</sequence>
<dbReference type="Gene3D" id="3.30.420.10">
    <property type="entry name" value="Ribonuclease H-like superfamily/Ribonuclease H"/>
    <property type="match status" value="1"/>
</dbReference>
<reference evidence="2 3" key="1">
    <citation type="submission" date="2017-07" db="EMBL/GenBank/DDBJ databases">
        <title>Recovery of genomes from metagenomes via a dereplication, aggregation, and scoring strategy.</title>
        <authorList>
            <person name="Sieber C.M."/>
            <person name="Probst A.J."/>
            <person name="Sharrar A."/>
            <person name="Thomas B.C."/>
            <person name="Hess M."/>
            <person name="Tringe S.G."/>
            <person name="Banfield J.F."/>
        </authorList>
    </citation>
    <scope>NUCLEOTIDE SEQUENCE [LARGE SCALE GENOMIC DNA]</scope>
    <source>
        <strain evidence="2">JGI_Cruoil_03_44_89</strain>
    </source>
</reference>
<evidence type="ECO:0000313" key="3">
    <source>
        <dbReference type="Proteomes" id="UP000215215"/>
    </source>
</evidence>
<evidence type="ECO:0000313" key="2">
    <source>
        <dbReference type="EMBL" id="OYD16546.1"/>
    </source>
</evidence>
<dbReference type="EMBL" id="NOZQ01000061">
    <property type="protein sequence ID" value="OYD16546.1"/>
    <property type="molecule type" value="Genomic_DNA"/>
</dbReference>
<organism evidence="2 3">
    <name type="scientific">candidate division WOR-3 bacterium JGI_Cruoil_03_44_89</name>
    <dbReference type="NCBI Taxonomy" id="1973748"/>
    <lineage>
        <taxon>Bacteria</taxon>
        <taxon>Bacteria division WOR-3</taxon>
    </lineage>
</organism>
<dbReference type="Pfam" id="PF10108">
    <property type="entry name" value="DNA_pol_B_exo2"/>
    <property type="match status" value="1"/>
</dbReference>
<dbReference type="InterPro" id="IPR019288">
    <property type="entry name" value="3'-5'_exonuclease_PolB-like"/>
</dbReference>
<proteinExistence type="predicted"/>
<accession>A0A235BWG9</accession>
<dbReference type="SUPFAM" id="SSF53098">
    <property type="entry name" value="Ribonuclease H-like"/>
    <property type="match status" value="1"/>
</dbReference>
<comment type="caution">
    <text evidence="2">The sequence shown here is derived from an EMBL/GenBank/DDBJ whole genome shotgun (WGS) entry which is preliminary data.</text>
</comment>
<gene>
    <name evidence="2" type="ORF">CH333_03145</name>
</gene>
<dbReference type="InterPro" id="IPR012337">
    <property type="entry name" value="RNaseH-like_sf"/>
</dbReference>
<dbReference type="GO" id="GO:0003676">
    <property type="term" value="F:nucleic acid binding"/>
    <property type="evidence" value="ECO:0007669"/>
    <property type="project" value="InterPro"/>
</dbReference>
<feature type="domain" description="Predicted 3'-5' exonuclease PolB-like" evidence="1">
    <location>
        <begin position="61"/>
        <end position="197"/>
    </location>
</feature>
<evidence type="ECO:0000259" key="1">
    <source>
        <dbReference type="Pfam" id="PF10108"/>
    </source>
</evidence>
<name>A0A235BWG9_UNCW3</name>
<protein>
    <recommendedName>
        <fullName evidence="1">Predicted 3'-5' exonuclease PolB-like domain-containing protein</fullName>
    </recommendedName>
</protein>
<dbReference type="AlphaFoldDB" id="A0A235BWG9"/>
<dbReference type="Proteomes" id="UP000215215">
    <property type="component" value="Unassembled WGS sequence"/>
</dbReference>
<dbReference type="InterPro" id="IPR036397">
    <property type="entry name" value="RNaseH_sf"/>
</dbReference>